<feature type="compositionally biased region" description="Basic and acidic residues" evidence="1">
    <location>
        <begin position="2552"/>
        <end position="2583"/>
    </location>
</feature>
<dbReference type="Proteomes" id="UP000195521">
    <property type="component" value="Unassembled WGS sequence"/>
</dbReference>
<feature type="domain" description="GYF" evidence="2">
    <location>
        <begin position="1925"/>
        <end position="1973"/>
    </location>
</feature>
<name>A0A1Y1JKJ2_PLAGO</name>
<feature type="region of interest" description="Disordered" evidence="1">
    <location>
        <begin position="2931"/>
        <end position="2953"/>
    </location>
</feature>
<feature type="compositionally biased region" description="Polar residues" evidence="1">
    <location>
        <begin position="1134"/>
        <end position="1152"/>
    </location>
</feature>
<feature type="compositionally biased region" description="Polar residues" evidence="1">
    <location>
        <begin position="295"/>
        <end position="314"/>
    </location>
</feature>
<feature type="compositionally biased region" description="Basic and acidic residues" evidence="1">
    <location>
        <begin position="979"/>
        <end position="1010"/>
    </location>
</feature>
<feature type="region of interest" description="Disordered" evidence="1">
    <location>
        <begin position="560"/>
        <end position="588"/>
    </location>
</feature>
<feature type="region of interest" description="Disordered" evidence="1">
    <location>
        <begin position="1"/>
        <end position="27"/>
    </location>
</feature>
<dbReference type="InterPro" id="IPR035445">
    <property type="entry name" value="GYF-like_dom_sf"/>
</dbReference>
<gene>
    <name evidence="3" type="ORF">PGO_114290</name>
</gene>
<dbReference type="SUPFAM" id="SSF55277">
    <property type="entry name" value="GYF domain"/>
    <property type="match status" value="1"/>
</dbReference>
<feature type="compositionally biased region" description="Low complexity" evidence="1">
    <location>
        <begin position="568"/>
        <end position="582"/>
    </location>
</feature>
<feature type="region of interest" description="Disordered" evidence="1">
    <location>
        <begin position="943"/>
        <end position="1032"/>
    </location>
</feature>
<feature type="region of interest" description="Disordered" evidence="1">
    <location>
        <begin position="78"/>
        <end position="148"/>
    </location>
</feature>
<dbReference type="Gene3D" id="3.30.1490.40">
    <property type="match status" value="1"/>
</dbReference>
<feature type="region of interest" description="Disordered" evidence="1">
    <location>
        <begin position="295"/>
        <end position="351"/>
    </location>
</feature>
<feature type="compositionally biased region" description="Basic and acidic residues" evidence="1">
    <location>
        <begin position="2434"/>
        <end position="2445"/>
    </location>
</feature>
<evidence type="ECO:0000256" key="1">
    <source>
        <dbReference type="SAM" id="MobiDB-lite"/>
    </source>
</evidence>
<dbReference type="GeneID" id="39748707"/>
<sequence length="2953" mass="332270">MEETNVAEEVIPTATENGDNESPEKSEYDENKLMYTKNEFLYAYVELILLEKGLGEDHDVPLCSNKFKFPELVNSMNKMDNEDNNLGGDDAEDEHNNNNNKNIDYEDESCNNKSQRNYSEKGGGAGGGGGGGGSGVASSSFNFHNNDHDRGRIRNDFFNRDNNNSLNKNNLEGSINSNNPLNSINKRNSNFLKNNKFNKFFDGNNSNTSKSLQNNSNNNNVYGNGKNQFDSDLGVINTSGNTNRNSFSRKTNFYADGNTTSFMNANNNANIGIGNNNSGNKSLWRDYDKSISSWRSSKGNNKLNENLRNDQNTRGAKGINKGFMDNMKNFSTTTPRDSDVENESNNDNVRNVNRNMMTYPKERGGGGGEDGGGSAVNIKRGDNFSDNFFANKNMNNMSSNIGHPSTGNRTNNMNRSNNGAYNYTMNLNSMGTVGGRLTTDNNDAVGDTSGMVDNNSKKTMNNNSNMLNNANNANKNFNFTTPSSAFFDVKGGGNVSGTKKGSIEPYTNNGISETVEGTTFQMSNKGFNNGSLNINGTGTNAIASDDWKIKKYKKFSISGNSSDIHGVNSNSNNSGSNSGINNDKLQNSYRMTEEKFKRGDSRNDYAHIFMNKSNESNNMNIYSMNHLHEKNIYNKGGNNNNNLSIASGGVQAIMSNNVKSNRGINRRNTDIINNELKGGREKYTMEEMNKNETNENSHMQLNTMGKKMGKIGGAGGGGGGNNFLSGSFEMVRNQPGHFTNNNNVNTNNSSSGMNNAIFNGTNRSVKVNQNRESKNVMKDDWSNIRKKPNFVDNKKATDDFMWHKMSEQFDKNNKMSFESLHIKLDPRITSSTLGKNRNNENSNNTIKTVNSYDVENTAELKNDRKDDLSVKDATENRSYNSNTIGIGINAFPTQKGKKMNESSFKNMNFNNGNLKSNEQQKIMSKLHLSGENHMHDGNYQAERKIKDENGIKNEKGRVESASSNKVNSEKSKKKKKKKNEKDKDKEKEKEKDCKTHRDIKEAEGKEDQKKQMKSSVENIHKNPVETSNDNNISNTLHEGNNATLHESSSYKFYLNEKLFLHKNNINRNKNLNEKKEFIFNKLYDTDKINLQGEHRGIIVGQNYHENDARRDPNQFYRFDGINAVQSRTGQLRSGHSQADHTFNSLSSQSNNHLGKMDKRNVFDSYKNIKPNHQFVHGDNLNEKYFISSRYTKHDPFRSRRISEDRDSVLTNIPQESLLQKIKNKNVNADNTSSIQSSVKSDTPIGININSSSNNYAIDGVLYPNQKCSKEHDEIFPVSQVNKHINPNQLINNRSGNLGNSPNCMNESVTNSNLANLFSSMNAEGGGVSVMRPVSTTSKKNNQYSLPSKNNQSNSTTFANIMKGRYTANVESSQMNNLKHIPQYDNNRCNDALLMDKDQLANEEKKNFIFKKIMNKIKIDENLYNKVSENEKEELLKQLFLNNQKLVDSCGYYLLHDEDDTSDILSMQKKQHLYVGTHANIEETHLNLQSSTTSNIGFFKHVYNNSGVNVNSRKRSNISTPFGNNKMNVNHEIPPCHITSDTNDNYEDENKYNSNMQNKMNCIRKNDTCSSFSQEIKHNKVVEYPHHPFDGGNRRLLLREEEIEKKGVQKCDHIDINVDDKTGPIMDTHQNNQSDALKNEQNSIMKVSSWLRFFSTGKKNDKTDSSNVVAKEENVIQTKEANHMHDENSDICTSAPMSKYKTSLDKIAMHLRKNDAVGGVGANIGAGAGAGAGADADADADAGADAIGVAYTNVDDKQKMMTSRINRISDMGNTNNDVQIANGFCYNNTEDIVTCSNIARTNCNNNSNVNYIGDSSNHLHDEGKMTRKYLSNIQEGKKSQTHEGMDNNKSYPHNENISNGCSTSSNIPLGHNLVDDHARKFLNETTEDVHNNVANNSSNNNTHTTNMDLSKNPYIHIMNRINKIKGDVWQYKDPAGNVQGPFSSELMFYWWSLNYFPYDLPIRFNKNMPWVNFNEIFPPGSFPFVFPLSSFSKNNYNNVKNENEFVHTQQNINDLSNHLEGVKNRISLESHHIEKNSLGISTSQMTSGKNNSAHNNSIGSDNQINNSMIHKENLEPNRYNQDVSIKNATMTGGNVLYNNKECAENIEEKKKGELKALMSIIREKRAQKGRINSSSSNSDSNKEINDLEKYLISNDDFDENTKSILRTIQLKEIIKNSKMFKGEQNVFSTSSSSDINVQKCNANYKGVEEGKGILDIPFNNSSSSNIHIKYPRITTDLQEMKFPKSGLGGGVGRHCIPYETIDNENPYSKKVFVVHDEEQKSLPKIPMYTYNGINGRNIFPHGTTSEQMDNKYSEPNNQNYKTGMVEESINNLLDTNNLSNNGKHNNDDKDMKKFMNSQVISSNAQVQQKGGGENNLLIDKINMPSKNNNNMTMSDDIISISKRLNTNQSIVHDEDKNEDRRKNVKASTKAPKVPKLSDEENRKQAKEVNAITQEQEQHNSDDDDDEGYSTVKKDKKGKKLKRESVEKKGIKVNESGQLKERNEKKATNKSNEGGKSKEKNYHLAEKQINAKSNSPNDTNTEVQMNGMMNSLTGHKEETKKKGKEYENRDQSKITAGIREKEKKNNIKKKKKESTETIKSNDFLMEQPSDDEKQQQHEKKTKKEVKKDDSHHAVEVQREETQLKEKQREKNDVSHLVNTANQQSEGKKKTEKMKWSITGERKIDKLVDIMKGEEKSINMKIKIENTKKKIAASSNINNANGPNGKKCGWNVSHNDNIKNSDNVNFPDLTTGVGGKQSKVKTTTKALTPNKTITTNNDKTKNMTTANGGAVCSGSGNYTNSLITIENNDIRSSKGKKNTNIINNQNPSEKKKWKSEGIDINTNEEDKKFPPLLNSASVKVENIKKKMNTSAQRELTDLKQLSSSCKIPLDDSVLNFLKNFKKAEEIYAFLQHSVEDKNKLNQFAKEFIKINNKNDENSKTPKKKKKQLSVEKIIPN</sequence>
<feature type="compositionally biased region" description="Basic and acidic residues" evidence="1">
    <location>
        <begin position="2481"/>
        <end position="2524"/>
    </location>
</feature>
<feature type="compositionally biased region" description="Polar residues" evidence="1">
    <location>
        <begin position="2528"/>
        <end position="2551"/>
    </location>
</feature>
<keyword evidence="4" id="KW-1185">Reference proteome</keyword>
<comment type="caution">
    <text evidence="3">The sequence shown here is derived from an EMBL/GenBank/DDBJ whole genome shotgun (WGS) entry which is preliminary data.</text>
</comment>
<feature type="compositionally biased region" description="Basic and acidic residues" evidence="1">
    <location>
        <begin position="2623"/>
        <end position="2651"/>
    </location>
</feature>
<evidence type="ECO:0000259" key="2">
    <source>
        <dbReference type="PROSITE" id="PS50829"/>
    </source>
</evidence>
<accession>A0A1Y1JKJ2</accession>
<dbReference type="PROSITE" id="PS50829">
    <property type="entry name" value="GYF"/>
    <property type="match status" value="1"/>
</dbReference>
<feature type="region of interest" description="Disordered" evidence="1">
    <location>
        <begin position="2407"/>
        <end position="2651"/>
    </location>
</feature>
<dbReference type="SMART" id="SM00444">
    <property type="entry name" value="GYF"/>
    <property type="match status" value="1"/>
</dbReference>
<evidence type="ECO:0000313" key="4">
    <source>
        <dbReference type="Proteomes" id="UP000195521"/>
    </source>
</evidence>
<dbReference type="OMA" id="MWHKMSE"/>
<organism evidence="3 4">
    <name type="scientific">Plasmodium gonderi</name>
    <dbReference type="NCBI Taxonomy" id="77519"/>
    <lineage>
        <taxon>Eukaryota</taxon>
        <taxon>Sar</taxon>
        <taxon>Alveolata</taxon>
        <taxon>Apicomplexa</taxon>
        <taxon>Aconoidasida</taxon>
        <taxon>Haemosporida</taxon>
        <taxon>Plasmodiidae</taxon>
        <taxon>Plasmodium</taxon>
        <taxon>Plasmodium (Plasmodium)</taxon>
    </lineage>
</organism>
<protein>
    <recommendedName>
        <fullName evidence="2">GYF domain-containing protein</fullName>
    </recommendedName>
</protein>
<feature type="region of interest" description="Disordered" evidence="1">
    <location>
        <begin position="896"/>
        <end position="915"/>
    </location>
</feature>
<feature type="compositionally biased region" description="Basic and acidic residues" evidence="1">
    <location>
        <begin position="943"/>
        <end position="958"/>
    </location>
</feature>
<dbReference type="EMBL" id="BDQF01000012">
    <property type="protein sequence ID" value="GAW81975.1"/>
    <property type="molecule type" value="Genomic_DNA"/>
</dbReference>
<dbReference type="RefSeq" id="XP_028544564.1">
    <property type="nucleotide sequence ID" value="XM_028688763.1"/>
</dbReference>
<feature type="compositionally biased region" description="Gly residues" evidence="1">
    <location>
        <begin position="121"/>
        <end position="135"/>
    </location>
</feature>
<dbReference type="OrthoDB" id="48509at2759"/>
<proteinExistence type="predicted"/>
<reference evidence="4" key="1">
    <citation type="submission" date="2017-04" db="EMBL/GenBank/DDBJ databases">
        <title>Plasmodium gonderi genome.</title>
        <authorList>
            <person name="Arisue N."/>
            <person name="Honma H."/>
            <person name="Kawai S."/>
            <person name="Tougan T."/>
            <person name="Tanabe K."/>
            <person name="Horii T."/>
        </authorList>
    </citation>
    <scope>NUCLEOTIDE SEQUENCE [LARGE SCALE GENOMIC DNA]</scope>
    <source>
        <strain evidence="4">ATCC 30045</strain>
    </source>
</reference>
<dbReference type="InterPro" id="IPR003169">
    <property type="entry name" value="GYF"/>
</dbReference>
<feature type="region of interest" description="Disordered" evidence="1">
    <location>
        <begin position="1134"/>
        <end position="1153"/>
    </location>
</feature>
<dbReference type="Pfam" id="PF02213">
    <property type="entry name" value="GYF"/>
    <property type="match status" value="1"/>
</dbReference>
<feature type="compositionally biased region" description="Polar residues" evidence="1">
    <location>
        <begin position="901"/>
        <end position="915"/>
    </location>
</feature>
<evidence type="ECO:0000313" key="3">
    <source>
        <dbReference type="EMBL" id="GAW81975.1"/>
    </source>
</evidence>
<feature type="compositionally biased region" description="Basic and acidic residues" evidence="1">
    <location>
        <begin position="2410"/>
        <end position="2420"/>
    </location>
</feature>
<feature type="region of interest" description="Disordered" evidence="1">
    <location>
        <begin position="2039"/>
        <end position="2063"/>
    </location>
</feature>